<comment type="caution">
    <text evidence="4">The sequence shown here is derived from an EMBL/GenBank/DDBJ whole genome shotgun (WGS) entry which is preliminary data.</text>
</comment>
<feature type="domain" description="TORTIFOLIA1/SINE1-2 N-terminal" evidence="3">
    <location>
        <begin position="298"/>
        <end position="381"/>
    </location>
</feature>
<evidence type="ECO:0000256" key="1">
    <source>
        <dbReference type="SAM" id="MobiDB-lite"/>
    </source>
</evidence>
<dbReference type="InterPro" id="IPR057600">
    <property type="entry name" value="TORTIFOLIA1/SINE1-2_N"/>
</dbReference>
<feature type="compositionally biased region" description="Low complexity" evidence="1">
    <location>
        <begin position="13"/>
        <end position="22"/>
    </location>
</feature>
<feature type="region of interest" description="Disordered" evidence="1">
    <location>
        <begin position="715"/>
        <end position="734"/>
    </location>
</feature>
<feature type="region of interest" description="Disordered" evidence="1">
    <location>
        <begin position="740"/>
        <end position="786"/>
    </location>
</feature>
<feature type="region of interest" description="Disordered" evidence="1">
    <location>
        <begin position="387"/>
        <end position="443"/>
    </location>
</feature>
<dbReference type="PANTHER" id="PTHR31355:SF7">
    <property type="entry name" value="MICROTUBULE-ASSOCIATED PROTEIN TORTIFOLIA1"/>
    <property type="match status" value="1"/>
</dbReference>
<feature type="region of interest" description="Disordered" evidence="1">
    <location>
        <begin position="1"/>
        <end position="22"/>
    </location>
</feature>
<feature type="domain" description="TORTIFOLIA1/SINE1-2 N-terminal" evidence="3">
    <location>
        <begin position="28"/>
        <end position="248"/>
    </location>
</feature>
<dbReference type="Proteomes" id="UP001603857">
    <property type="component" value="Unassembled WGS sequence"/>
</dbReference>
<reference evidence="4 5" key="1">
    <citation type="submission" date="2024-08" db="EMBL/GenBank/DDBJ databases">
        <title>Insights into the chromosomal genome structure of Flemingia macrophylla.</title>
        <authorList>
            <person name="Ding Y."/>
            <person name="Zhao Y."/>
            <person name="Bi W."/>
            <person name="Wu M."/>
            <person name="Zhao G."/>
            <person name="Gong Y."/>
            <person name="Li W."/>
            <person name="Zhang P."/>
        </authorList>
    </citation>
    <scope>NUCLEOTIDE SEQUENCE [LARGE SCALE GENOMIC DNA]</scope>
    <source>
        <strain evidence="4">DYQJB</strain>
        <tissue evidence="4">Leaf</tissue>
    </source>
</reference>
<gene>
    <name evidence="4" type="ORF">Fmac_026983</name>
</gene>
<dbReference type="Pfam" id="PF24713">
    <property type="entry name" value="TOR1L1_C"/>
    <property type="match status" value="1"/>
</dbReference>
<evidence type="ECO:0000313" key="4">
    <source>
        <dbReference type="EMBL" id="KAL2322604.1"/>
    </source>
</evidence>
<feature type="domain" description="TORTIFOLIA1/TORL1-2 C-terminal" evidence="2">
    <location>
        <begin position="849"/>
        <end position="980"/>
    </location>
</feature>
<feature type="compositionally biased region" description="Polar residues" evidence="1">
    <location>
        <begin position="427"/>
        <end position="437"/>
    </location>
</feature>
<dbReference type="FunFam" id="1.25.10.10:FF:000339">
    <property type="entry name" value="Microtubule-associated protein TORTIFOLIA1"/>
    <property type="match status" value="1"/>
</dbReference>
<dbReference type="Gene3D" id="1.25.10.10">
    <property type="entry name" value="Leucine-rich Repeat Variant"/>
    <property type="match status" value="2"/>
</dbReference>
<feature type="compositionally biased region" description="Basic and acidic residues" evidence="1">
    <location>
        <begin position="410"/>
        <end position="426"/>
    </location>
</feature>
<dbReference type="Pfam" id="PF24714">
    <property type="entry name" value="TOR1L1_N"/>
    <property type="match status" value="2"/>
</dbReference>
<feature type="compositionally biased region" description="Basic and acidic residues" evidence="1">
    <location>
        <begin position="764"/>
        <end position="773"/>
    </location>
</feature>
<feature type="compositionally biased region" description="Pro residues" evidence="1">
    <location>
        <begin position="1"/>
        <end position="12"/>
    </location>
</feature>
<protein>
    <submittedName>
        <fullName evidence="4">Uncharacterized protein</fullName>
    </submittedName>
</protein>
<evidence type="ECO:0000313" key="5">
    <source>
        <dbReference type="Proteomes" id="UP001603857"/>
    </source>
</evidence>
<keyword evidence="5" id="KW-1185">Reference proteome</keyword>
<evidence type="ECO:0000259" key="2">
    <source>
        <dbReference type="Pfam" id="PF24713"/>
    </source>
</evidence>
<dbReference type="InterPro" id="IPR057599">
    <property type="entry name" value="TORTIFOLIA1/TORL1-2_C"/>
</dbReference>
<dbReference type="InterPro" id="IPR011989">
    <property type="entry name" value="ARM-like"/>
</dbReference>
<accession>A0ABD1LGE9</accession>
<feature type="region of interest" description="Disordered" evidence="1">
    <location>
        <begin position="482"/>
        <end position="604"/>
    </location>
</feature>
<organism evidence="4 5">
    <name type="scientific">Flemingia macrophylla</name>
    <dbReference type="NCBI Taxonomy" id="520843"/>
    <lineage>
        <taxon>Eukaryota</taxon>
        <taxon>Viridiplantae</taxon>
        <taxon>Streptophyta</taxon>
        <taxon>Embryophyta</taxon>
        <taxon>Tracheophyta</taxon>
        <taxon>Spermatophyta</taxon>
        <taxon>Magnoliopsida</taxon>
        <taxon>eudicotyledons</taxon>
        <taxon>Gunneridae</taxon>
        <taxon>Pentapetalae</taxon>
        <taxon>rosids</taxon>
        <taxon>fabids</taxon>
        <taxon>Fabales</taxon>
        <taxon>Fabaceae</taxon>
        <taxon>Papilionoideae</taxon>
        <taxon>50 kb inversion clade</taxon>
        <taxon>NPAAA clade</taxon>
        <taxon>indigoferoid/millettioid clade</taxon>
        <taxon>Phaseoleae</taxon>
        <taxon>Flemingia</taxon>
    </lineage>
</organism>
<sequence>MKHPKPQTPIPSPSSSRSSSLSSHLAMVELKQRILTSLSKLSDRDTHQIAVEDLEKTIAALSPDAIPMILNCLYDASTDPKPAVKRDALRLLAAVCNSHSDAAAAHLTRIIAHLVRRLKDADSAVRDACRDTVGALAAQYLRGDSASSAAGGGGGGGGGGGAGTVVGLFVKPLFEAMGEQNKAVQAGAAVCMARMVECAAGGGGGGGEAPVAAFQKLCPRICKLLSSPNFMANAAILPVVASLSQVKCNVVVVVVDWDRALMWIMKWDLRVVDSSEANILIMLAIAVEDLDVGDQTDLYSVGAIAPQSLEHLLPSIHECLTSTDWATRKAAAEALSSLALHSSSLVTDRTAPTLTALEACRFDKIKPVRDSINEALQLWKKIAGKGDGSLDDSKHSSDGDNEPAILSETSDSKKVNLDERKNDPSVKDSSTTSNMDSTAKAKAAGISEKAVVILKKKLPALSDKELNPEFFQKLERRGSDDLPVEVVVPRRGLNSSNPNNEEEPEANAKDSNERTNSVGNIHNDDFPGSSNNKHRMFERVNDGNSKQRNYDDFGHDRYSERRVNSKELRTKAYDTDDRTENDQREGSANLAGFSKTDGQSDVPFSNNRGNWLAIQRQLLQLERQQVHLMNMLQDFMGGSHDSMVTLENRVRGLERIVEDMSRDLSISSGRRNFTGFEGSSSRPSGKYNGFNDYTSSKYGRGGDGRMPFGERFAQSDGSALGMRGRGPSWRSEMSEGWDLPGYGASRNGQISSRRGFGGSSADGRSPKSVHESDQAGNRRAWDKAAMPIRLGEGPSARSVWQASKDEATLEAIRVAGEDNGTSRATRVAIPEMTAEALADDNVGQERDAIWTSWSNAMDALQVGDVDSAFAEVLSSGDDILLVKLMDRTGPVIDQLSSEVACEIVNAIGQFLLDQNMYDICLSWIQQLLEIVLENGPDTFGIPMEVKKELLLNLHEASTDTAEAWEGVQPDQLLLQLASAWEIDLQQHDK</sequence>
<dbReference type="PANTHER" id="PTHR31355">
    <property type="entry name" value="MICROTUBULE-ASSOCIATED PROTEIN TORTIFOLIA1"/>
    <property type="match status" value="1"/>
</dbReference>
<dbReference type="EMBL" id="JBGMDY010000009">
    <property type="protein sequence ID" value="KAL2322604.1"/>
    <property type="molecule type" value="Genomic_DNA"/>
</dbReference>
<proteinExistence type="predicted"/>
<dbReference type="AlphaFoldDB" id="A0ABD1LGE9"/>
<feature type="compositionally biased region" description="Basic and acidic residues" evidence="1">
    <location>
        <begin position="548"/>
        <end position="585"/>
    </location>
</feature>
<evidence type="ECO:0000259" key="3">
    <source>
        <dbReference type="Pfam" id="PF24714"/>
    </source>
</evidence>
<dbReference type="InterPro" id="IPR033337">
    <property type="entry name" value="TORTIFOLIA1/SINE1-2"/>
</dbReference>
<dbReference type="InterPro" id="IPR016024">
    <property type="entry name" value="ARM-type_fold"/>
</dbReference>
<dbReference type="SUPFAM" id="SSF48371">
    <property type="entry name" value="ARM repeat"/>
    <property type="match status" value="1"/>
</dbReference>
<name>A0ABD1LGE9_9FABA</name>